<dbReference type="PANTHER" id="PTHR33050">
    <property type="entry name" value="REVERSE TRANSCRIPTASE DOMAIN-CONTAINING PROTEIN"/>
    <property type="match status" value="1"/>
</dbReference>
<comment type="caution">
    <text evidence="1">The sequence shown here is derived from an EMBL/GenBank/DDBJ whole genome shotgun (WGS) entry which is preliminary data.</text>
</comment>
<evidence type="ECO:0000313" key="1">
    <source>
        <dbReference type="EMBL" id="ETO73604.1"/>
    </source>
</evidence>
<dbReference type="InterPro" id="IPR052055">
    <property type="entry name" value="Hepadnavirus_pol/RT"/>
</dbReference>
<name>A0A081A3Z3_PHYNI</name>
<accession>A0A081A3Z3</accession>
<dbReference type="Proteomes" id="UP000028582">
    <property type="component" value="Unassembled WGS sequence"/>
</dbReference>
<gene>
    <name evidence="1" type="ORF">F444_10460</name>
</gene>
<dbReference type="OrthoDB" id="104635at2759"/>
<protein>
    <submittedName>
        <fullName evidence="1">Uncharacterized protein</fullName>
    </submittedName>
</protein>
<reference evidence="1 2" key="1">
    <citation type="submission" date="2013-11" db="EMBL/GenBank/DDBJ databases">
        <title>The Genome Sequence of Phytophthora parasitica P1976.</title>
        <authorList>
            <consortium name="The Broad Institute Genomics Platform"/>
            <person name="Russ C."/>
            <person name="Tyler B."/>
            <person name="Panabieres F."/>
            <person name="Shan W."/>
            <person name="Tripathy S."/>
            <person name="Grunwald N."/>
            <person name="Machado M."/>
            <person name="Johnson C.S."/>
            <person name="Walker B."/>
            <person name="Young S."/>
            <person name="Zeng Q."/>
            <person name="Gargeya S."/>
            <person name="Fitzgerald M."/>
            <person name="Haas B."/>
            <person name="Abouelleil A."/>
            <person name="Allen A.W."/>
            <person name="Alvarado L."/>
            <person name="Arachchi H.M."/>
            <person name="Berlin A.M."/>
            <person name="Chapman S.B."/>
            <person name="Gainer-Dewar J."/>
            <person name="Goldberg J."/>
            <person name="Griggs A."/>
            <person name="Gujja S."/>
            <person name="Hansen M."/>
            <person name="Howarth C."/>
            <person name="Imamovic A."/>
            <person name="Ireland A."/>
            <person name="Larimer J."/>
            <person name="McCowan C."/>
            <person name="Murphy C."/>
            <person name="Pearson M."/>
            <person name="Poon T.W."/>
            <person name="Priest M."/>
            <person name="Roberts A."/>
            <person name="Saif S."/>
            <person name="Shea T."/>
            <person name="Sisk P."/>
            <person name="Sykes S."/>
            <person name="Wortman J."/>
            <person name="Nusbaum C."/>
            <person name="Birren B."/>
        </authorList>
    </citation>
    <scope>NUCLEOTIDE SEQUENCE [LARGE SCALE GENOMIC DNA]</scope>
    <source>
        <strain evidence="1 2">P1976</strain>
    </source>
</reference>
<evidence type="ECO:0000313" key="2">
    <source>
        <dbReference type="Proteomes" id="UP000028582"/>
    </source>
</evidence>
<dbReference type="PANTHER" id="PTHR33050:SF7">
    <property type="entry name" value="RIBONUCLEASE H"/>
    <property type="match status" value="1"/>
</dbReference>
<organism evidence="1 2">
    <name type="scientific">Phytophthora nicotianae P1976</name>
    <dbReference type="NCBI Taxonomy" id="1317066"/>
    <lineage>
        <taxon>Eukaryota</taxon>
        <taxon>Sar</taxon>
        <taxon>Stramenopiles</taxon>
        <taxon>Oomycota</taxon>
        <taxon>Peronosporomycetes</taxon>
        <taxon>Peronosporales</taxon>
        <taxon>Peronosporaceae</taxon>
        <taxon>Phytophthora</taxon>
    </lineage>
</organism>
<dbReference type="EMBL" id="ANJA01001861">
    <property type="protein sequence ID" value="ETO73604.1"/>
    <property type="molecule type" value="Genomic_DNA"/>
</dbReference>
<proteinExistence type="predicted"/>
<dbReference type="AlphaFoldDB" id="A0A081A3Z3"/>
<sequence length="271" mass="29799">MATILGPTAINERNFTVRSTKCKALGLLWDTEAGFVSIPPDKIEKALGRVSNLINSVSTSKTAILETNGSLRHVASCSTPARAFLQALQSTASTFPRFRPQRLSAQALDDFHWFRSVLKYPGYFNQIPVGDLASVAVPTSDVFMDTSGEGLCVLEPTWKENIRQRFAELEAVELSINIREMRSAVLATLHWGPFWAGSSNTKNRVHVTLHIGNTSAVSWTNCRTSRHPDAQMNNRLLSPAGFQYNTSFSATHIPGKVMADAGSRAPRTHNI</sequence>